<protein>
    <recommendedName>
        <fullName evidence="2">Nuclease associated modular domain-containing protein</fullName>
    </recommendedName>
</protein>
<accession>A0A0F9RV70</accession>
<organism evidence="1">
    <name type="scientific">marine sediment metagenome</name>
    <dbReference type="NCBI Taxonomy" id="412755"/>
    <lineage>
        <taxon>unclassified sequences</taxon>
        <taxon>metagenomes</taxon>
        <taxon>ecological metagenomes</taxon>
    </lineage>
</organism>
<evidence type="ECO:0008006" key="2">
    <source>
        <dbReference type="Google" id="ProtNLM"/>
    </source>
</evidence>
<dbReference type="AlphaFoldDB" id="A0A0F9RV70"/>
<reference evidence="1" key="1">
    <citation type="journal article" date="2015" name="Nature">
        <title>Complex archaea that bridge the gap between prokaryotes and eukaryotes.</title>
        <authorList>
            <person name="Spang A."/>
            <person name="Saw J.H."/>
            <person name="Jorgensen S.L."/>
            <person name="Zaremba-Niedzwiedzka K."/>
            <person name="Martijn J."/>
            <person name="Lind A.E."/>
            <person name="van Eijk R."/>
            <person name="Schleper C."/>
            <person name="Guy L."/>
            <person name="Ettema T.J."/>
        </authorList>
    </citation>
    <scope>NUCLEOTIDE SEQUENCE</scope>
</reference>
<gene>
    <name evidence="1" type="ORF">LCGC14_0549500</name>
</gene>
<sequence>MRDLIGRIFGRLDVVERADNSLCGKIRWLCICSCGKTKIVAGHHLKSGATKSCGCLNIEKIIERSTKHGHRRQKRSKTYISWMDMIQRCTNTKNKFYHNYGGRGIKVCKRWRKSFENFLEDMGEVQDRLQLDRIDNDKGYCKSNCRWTTSKMNNRNRRNNHLETYGGKTQCLATWADEFNINYDMLYLRLKRGWTIEEALTTPSYQKREK</sequence>
<proteinExistence type="predicted"/>
<comment type="caution">
    <text evidence="1">The sequence shown here is derived from an EMBL/GenBank/DDBJ whole genome shotgun (WGS) entry which is preliminary data.</text>
</comment>
<dbReference type="EMBL" id="LAZR01000750">
    <property type="protein sequence ID" value="KKN58714.1"/>
    <property type="molecule type" value="Genomic_DNA"/>
</dbReference>
<evidence type="ECO:0000313" key="1">
    <source>
        <dbReference type="EMBL" id="KKN58714.1"/>
    </source>
</evidence>
<name>A0A0F9RV70_9ZZZZ</name>